<organism evidence="2 3">
    <name type="scientific">Psylliodes chrysocephalus</name>
    <dbReference type="NCBI Taxonomy" id="3402493"/>
    <lineage>
        <taxon>Eukaryota</taxon>
        <taxon>Metazoa</taxon>
        <taxon>Ecdysozoa</taxon>
        <taxon>Arthropoda</taxon>
        <taxon>Hexapoda</taxon>
        <taxon>Insecta</taxon>
        <taxon>Pterygota</taxon>
        <taxon>Neoptera</taxon>
        <taxon>Endopterygota</taxon>
        <taxon>Coleoptera</taxon>
        <taxon>Polyphaga</taxon>
        <taxon>Cucujiformia</taxon>
        <taxon>Chrysomeloidea</taxon>
        <taxon>Chrysomelidae</taxon>
        <taxon>Galerucinae</taxon>
        <taxon>Alticini</taxon>
        <taxon>Psylliodes</taxon>
    </lineage>
</organism>
<proteinExistence type="predicted"/>
<evidence type="ECO:0000313" key="3">
    <source>
        <dbReference type="Proteomes" id="UP001153636"/>
    </source>
</evidence>
<feature type="domain" description="DUF4729" evidence="1">
    <location>
        <begin position="93"/>
        <end position="263"/>
    </location>
</feature>
<dbReference type="Pfam" id="PF15866">
    <property type="entry name" value="DUF4729"/>
    <property type="match status" value="1"/>
</dbReference>
<sequence length="313" mass="35575">MERTASIATCKRCQDKFDKRGMIEGPDHVLYCTDCFKNLYCSASGDSKSRESAFDLHEKLIPYPEIFSYHKRPDSLNKNGSHSTTSLSKRPLQCPKADCSKFISLFTLESHFKYEHKEVPIIFTQLDARSALEFCPRDVRYNITQCIVLLNVINHDFSNIFPRTSQYGKASLQATDTKPVMVLLATRIAQCHLNQFEDERTYNFDCDNDKDDEDSNSTLTNAENGPLLRAEDKIIIWLASNIYTNLSYTIAASTLSNKIRQKYFGPMLTLGDSPLELCRNGMCLILTHYHVNGMTENGTKPLSLDVVIHSPDE</sequence>
<dbReference type="InterPro" id="IPR031732">
    <property type="entry name" value="DUF4729"/>
</dbReference>
<protein>
    <recommendedName>
        <fullName evidence="1">DUF4729 domain-containing protein</fullName>
    </recommendedName>
</protein>
<name>A0A9P0G9J5_9CUCU</name>
<dbReference type="AlphaFoldDB" id="A0A9P0G9J5"/>
<dbReference type="OrthoDB" id="6762376at2759"/>
<evidence type="ECO:0000313" key="2">
    <source>
        <dbReference type="EMBL" id="CAH1104973.1"/>
    </source>
</evidence>
<evidence type="ECO:0000259" key="1">
    <source>
        <dbReference type="Pfam" id="PF15866"/>
    </source>
</evidence>
<keyword evidence="3" id="KW-1185">Reference proteome</keyword>
<gene>
    <name evidence="2" type="ORF">PSYICH_LOCUS5980</name>
</gene>
<dbReference type="EMBL" id="OV651830">
    <property type="protein sequence ID" value="CAH1104973.1"/>
    <property type="molecule type" value="Genomic_DNA"/>
</dbReference>
<dbReference type="Proteomes" id="UP001153636">
    <property type="component" value="Chromosome 18"/>
</dbReference>
<accession>A0A9P0G9J5</accession>
<reference evidence="2" key="1">
    <citation type="submission" date="2022-01" db="EMBL/GenBank/DDBJ databases">
        <authorList>
            <person name="King R."/>
        </authorList>
    </citation>
    <scope>NUCLEOTIDE SEQUENCE</scope>
</reference>